<dbReference type="Proteomes" id="UP000694915">
    <property type="component" value="Chromosome 24"/>
</dbReference>
<gene>
    <name evidence="3" type="primary">LOC113457366</name>
</gene>
<organism evidence="2 3">
    <name type="scientific">Microtus ochrogaster</name>
    <name type="common">Prairie vole</name>
    <dbReference type="NCBI Taxonomy" id="79684"/>
    <lineage>
        <taxon>Eukaryota</taxon>
        <taxon>Metazoa</taxon>
        <taxon>Chordata</taxon>
        <taxon>Craniata</taxon>
        <taxon>Vertebrata</taxon>
        <taxon>Euteleostomi</taxon>
        <taxon>Mammalia</taxon>
        <taxon>Eutheria</taxon>
        <taxon>Euarchontoglires</taxon>
        <taxon>Glires</taxon>
        <taxon>Rodentia</taxon>
        <taxon>Myomorpha</taxon>
        <taxon>Muroidea</taxon>
        <taxon>Cricetidae</taxon>
        <taxon>Arvicolinae</taxon>
        <taxon>Microtus</taxon>
    </lineage>
</organism>
<reference evidence="3" key="1">
    <citation type="submission" date="2025-08" db="UniProtKB">
        <authorList>
            <consortium name="RefSeq"/>
        </authorList>
    </citation>
    <scope>IDENTIFICATION</scope>
</reference>
<dbReference type="RefSeq" id="XP_026640245.1">
    <property type="nucleotide sequence ID" value="XM_026784444.1"/>
</dbReference>
<feature type="region of interest" description="Disordered" evidence="1">
    <location>
        <begin position="128"/>
        <end position="204"/>
    </location>
</feature>
<feature type="region of interest" description="Disordered" evidence="1">
    <location>
        <begin position="29"/>
        <end position="71"/>
    </location>
</feature>
<feature type="compositionally biased region" description="Basic and acidic residues" evidence="1">
    <location>
        <begin position="158"/>
        <end position="172"/>
    </location>
</feature>
<feature type="compositionally biased region" description="Basic and acidic residues" evidence="1">
    <location>
        <begin position="128"/>
        <end position="146"/>
    </location>
</feature>
<protein>
    <submittedName>
        <fullName evidence="3">Uncharacterized protein LOC113457366</fullName>
    </submittedName>
</protein>
<sequence length="256" mass="28383">MDVYTSNKQAEACKIVLILARVLYSHEIEPSTEPEPQDAQENTALPAEEDKSFTPIISEPPSTPKSPSDSKFSKTYLYKTLFEEYKLIASEILYKLEKTLKKYAQDGTAFPVGLLNLMTYSWPDLIEDSFKDEPPEKTLGRDRDAGGESTSMTSFQFKEGKVNPDAKEHPQEESPLVKARKSSQEVLSKPSEKASLLSNTQASHQTTQVSSIPTVIHFSLTSKICFENGKTPFLVRADAAVGTGGSLLSPKFKSFF</sequence>
<dbReference type="GeneID" id="113457366"/>
<evidence type="ECO:0000313" key="2">
    <source>
        <dbReference type="Proteomes" id="UP000694915"/>
    </source>
</evidence>
<proteinExistence type="predicted"/>
<keyword evidence="2" id="KW-1185">Reference proteome</keyword>
<feature type="compositionally biased region" description="Low complexity" evidence="1">
    <location>
        <begin position="53"/>
        <end position="71"/>
    </location>
</feature>
<evidence type="ECO:0000256" key="1">
    <source>
        <dbReference type="SAM" id="MobiDB-lite"/>
    </source>
</evidence>
<name>A0ABM1UE33_MICOH</name>
<evidence type="ECO:0000313" key="3">
    <source>
        <dbReference type="RefSeq" id="XP_026640245.1"/>
    </source>
</evidence>
<accession>A0ABM1UE33</accession>